<keyword evidence="6 7" id="KW-0472">Membrane</keyword>
<feature type="transmembrane region" description="Helical" evidence="7">
    <location>
        <begin position="401"/>
        <end position="420"/>
    </location>
</feature>
<dbReference type="AlphaFoldDB" id="A0A2S8F8K7"/>
<feature type="transmembrane region" description="Helical" evidence="7">
    <location>
        <begin position="118"/>
        <end position="149"/>
    </location>
</feature>
<feature type="transmembrane region" description="Helical" evidence="7">
    <location>
        <begin position="369"/>
        <end position="389"/>
    </location>
</feature>
<feature type="transmembrane region" description="Helical" evidence="7">
    <location>
        <begin position="170"/>
        <end position="191"/>
    </location>
</feature>
<dbReference type="InterPro" id="IPR001516">
    <property type="entry name" value="Proton_antipo_N"/>
</dbReference>
<comment type="caution">
    <text evidence="11">The sequence shown here is derived from an EMBL/GenBank/DDBJ whole genome shotgun (WGS) entry which is preliminary data.</text>
</comment>
<evidence type="ECO:0000313" key="11">
    <source>
        <dbReference type="EMBL" id="PQO28475.1"/>
    </source>
</evidence>
<dbReference type="Proteomes" id="UP000238322">
    <property type="component" value="Unassembled WGS sequence"/>
</dbReference>
<proteinExistence type="inferred from homology"/>
<feature type="transmembrane region" description="Helical" evidence="7">
    <location>
        <begin position="250"/>
        <end position="267"/>
    </location>
</feature>
<sequence length="529" mass="57179">MSIPPMLIYAAPIVLVLATLIPSSWANRQSAFMRRVSYALISASGAAFFLFSLILFFQDEVTNSWSWGETDGHLKISVYFDRVSALMAVLISYVGWIITRYSYSYMNGDAKSGYFHKWLMVCLGAILGLVISGNLIQLFAFWVLTSVALHKLLTHYSNRPWAVWTARKKFLISRLGDLFLALAIYLIYQLWGTGELSLLFAKFQSGGSGSFDDPLVAPICILLVLSALTKSAQFPFHSWLPDTLETPTPVSALMHAGIINGGGFLLIRLSPLVSQSSSALALCTLVGGGTCLLGGVILMTQSSIKKKLAYSTMSQMGFMMMQCGLGAFAVALIHIIFHSLYKSHAFLRSGSAVTATPVIQPDVTGLQRFYAITVGMVASVGIIGGVLWLTETASIQSAAGLLLGLVLVLALTHLIADSIATGSPRIAVLGVTAALFISGIYFLSHTVLKELTSEILPHEITQASLAYYIAPVAIGIGFLTLGLLQLAITTFPNVRVVQVLYVHAVNGFYFDIAARRVTAAIWRKSAPTP</sequence>
<evidence type="ECO:0000256" key="6">
    <source>
        <dbReference type="ARBA" id="ARBA00023136"/>
    </source>
</evidence>
<dbReference type="InterPro" id="IPR001750">
    <property type="entry name" value="ND/Mrp_TM"/>
</dbReference>
<feature type="transmembrane region" description="Helical" evidence="7">
    <location>
        <begin position="78"/>
        <end position="98"/>
    </location>
</feature>
<comment type="function">
    <text evidence="7">Part of an energy-coupled inorganic carbon pump.</text>
</comment>
<dbReference type="PRINTS" id="PR01434">
    <property type="entry name" value="NADHDHGNASE5"/>
</dbReference>
<comment type="subunit">
    <text evidence="7">Forms a complex with DabA.</text>
</comment>
<keyword evidence="3 7" id="KW-1003">Cell membrane</keyword>
<dbReference type="GO" id="GO:0005886">
    <property type="term" value="C:plasma membrane"/>
    <property type="evidence" value="ECO:0007669"/>
    <property type="project" value="UniProtKB-SubCell"/>
</dbReference>
<feature type="transmembrane region" description="Helical" evidence="7">
    <location>
        <begin position="465"/>
        <end position="488"/>
    </location>
</feature>
<evidence type="ECO:0000256" key="8">
    <source>
        <dbReference type="RuleBase" id="RU000320"/>
    </source>
</evidence>
<dbReference type="PANTHER" id="PTHR42829">
    <property type="entry name" value="NADH-UBIQUINONE OXIDOREDUCTASE CHAIN 5"/>
    <property type="match status" value="1"/>
</dbReference>
<feature type="transmembrane region" description="Helical" evidence="7">
    <location>
        <begin position="211"/>
        <end position="229"/>
    </location>
</feature>
<dbReference type="Pfam" id="PF00662">
    <property type="entry name" value="Proton_antipo_N"/>
    <property type="match status" value="1"/>
</dbReference>
<accession>A0A2S8F8K7</accession>
<evidence type="ECO:0000256" key="2">
    <source>
        <dbReference type="ARBA" id="ARBA00022448"/>
    </source>
</evidence>
<comment type="similarity">
    <text evidence="7">Belongs to the inorganic carbon transporter (TC 9.A.2) DabB family.</text>
</comment>
<dbReference type="GO" id="GO:0008137">
    <property type="term" value="F:NADH dehydrogenase (ubiquinone) activity"/>
    <property type="evidence" value="ECO:0007669"/>
    <property type="project" value="InterPro"/>
</dbReference>
<dbReference type="Pfam" id="PF00361">
    <property type="entry name" value="Proton_antipo_M"/>
    <property type="match status" value="1"/>
</dbReference>
<reference evidence="11 12" key="1">
    <citation type="submission" date="2018-02" db="EMBL/GenBank/DDBJ databases">
        <title>Comparative genomes isolates from brazilian mangrove.</title>
        <authorList>
            <person name="Araujo J.E."/>
            <person name="Taketani R.G."/>
            <person name="Silva M.C.P."/>
            <person name="Loureco M.V."/>
            <person name="Andreote F.D."/>
        </authorList>
    </citation>
    <scope>NUCLEOTIDE SEQUENCE [LARGE SCALE GENOMIC DNA]</scope>
    <source>
        <strain evidence="11 12">Hex-1 MGV</strain>
    </source>
</reference>
<dbReference type="PANTHER" id="PTHR42829:SF1">
    <property type="entry name" value="INORGANIC CARBON TRANSPORTER SUBUNIT DABB-RELATED"/>
    <property type="match status" value="1"/>
</dbReference>
<evidence type="ECO:0000256" key="1">
    <source>
        <dbReference type="ARBA" id="ARBA00004127"/>
    </source>
</evidence>
<evidence type="ECO:0000313" key="12">
    <source>
        <dbReference type="Proteomes" id="UP000238322"/>
    </source>
</evidence>
<evidence type="ECO:0000256" key="5">
    <source>
        <dbReference type="ARBA" id="ARBA00022989"/>
    </source>
</evidence>
<evidence type="ECO:0000256" key="3">
    <source>
        <dbReference type="ARBA" id="ARBA00022475"/>
    </source>
</evidence>
<name>A0A2S8F8K7_9BACT</name>
<dbReference type="HAMAP" id="MF_00862">
    <property type="entry name" value="DabB"/>
    <property type="match status" value="1"/>
</dbReference>
<feature type="domain" description="NADH:quinone oxidoreductase/Mrp antiporter transmembrane" evidence="9">
    <location>
        <begin position="132"/>
        <end position="354"/>
    </location>
</feature>
<dbReference type="GO" id="GO:0042773">
    <property type="term" value="P:ATP synthesis coupled electron transport"/>
    <property type="evidence" value="ECO:0007669"/>
    <property type="project" value="InterPro"/>
</dbReference>
<keyword evidence="2 7" id="KW-0813">Transport</keyword>
<gene>
    <name evidence="7" type="primary">dabB</name>
    <name evidence="11" type="ORF">C5Y83_28100</name>
</gene>
<comment type="subcellular location">
    <subcellularLocation>
        <location evidence="7">Cell membrane</location>
        <topology evidence="7">Multi-pass membrane protein</topology>
    </subcellularLocation>
    <subcellularLocation>
        <location evidence="1">Endomembrane system</location>
        <topology evidence="1">Multi-pass membrane protein</topology>
    </subcellularLocation>
    <subcellularLocation>
        <location evidence="8">Membrane</location>
        <topology evidence="8">Multi-pass membrane protein</topology>
    </subcellularLocation>
</comment>
<feature type="domain" description="NADH-Ubiquinone oxidoreductase (complex I) chain 5 N-terminal" evidence="10">
    <location>
        <begin position="73"/>
        <end position="112"/>
    </location>
</feature>
<feature type="transmembrane region" description="Helical" evidence="7">
    <location>
        <begin position="426"/>
        <end position="444"/>
    </location>
</feature>
<dbReference type="InterPro" id="IPR046396">
    <property type="entry name" value="Transporter_DabB"/>
</dbReference>
<dbReference type="InterPro" id="IPR003945">
    <property type="entry name" value="NU5C-like"/>
</dbReference>
<evidence type="ECO:0000259" key="9">
    <source>
        <dbReference type="Pfam" id="PF00361"/>
    </source>
</evidence>
<dbReference type="GO" id="GO:0015990">
    <property type="term" value="P:electron transport coupled proton transport"/>
    <property type="evidence" value="ECO:0007669"/>
    <property type="project" value="TreeGrafter"/>
</dbReference>
<protein>
    <recommendedName>
        <fullName evidence="7">Probable inorganic carbon transporter subunit DabB</fullName>
    </recommendedName>
</protein>
<organism evidence="11 12">
    <name type="scientific">Blastopirellula marina</name>
    <dbReference type="NCBI Taxonomy" id="124"/>
    <lineage>
        <taxon>Bacteria</taxon>
        <taxon>Pseudomonadati</taxon>
        <taxon>Planctomycetota</taxon>
        <taxon>Planctomycetia</taxon>
        <taxon>Pirellulales</taxon>
        <taxon>Pirellulaceae</taxon>
        <taxon>Blastopirellula</taxon>
    </lineage>
</organism>
<evidence type="ECO:0000256" key="4">
    <source>
        <dbReference type="ARBA" id="ARBA00022692"/>
    </source>
</evidence>
<feature type="transmembrane region" description="Helical" evidence="7">
    <location>
        <begin position="36"/>
        <end position="57"/>
    </location>
</feature>
<feature type="transmembrane region" description="Helical" evidence="7">
    <location>
        <begin position="318"/>
        <end position="341"/>
    </location>
</feature>
<dbReference type="GO" id="GO:0012505">
    <property type="term" value="C:endomembrane system"/>
    <property type="evidence" value="ECO:0007669"/>
    <property type="project" value="UniProtKB-SubCell"/>
</dbReference>
<dbReference type="EMBL" id="PUHY01000016">
    <property type="protein sequence ID" value="PQO28475.1"/>
    <property type="molecule type" value="Genomic_DNA"/>
</dbReference>
<dbReference type="GO" id="GO:0003954">
    <property type="term" value="F:NADH dehydrogenase activity"/>
    <property type="evidence" value="ECO:0007669"/>
    <property type="project" value="TreeGrafter"/>
</dbReference>
<keyword evidence="4 7" id="KW-0812">Transmembrane</keyword>
<evidence type="ECO:0000256" key="7">
    <source>
        <dbReference type="HAMAP-Rule" id="MF_00862"/>
    </source>
</evidence>
<keyword evidence="5 7" id="KW-1133">Transmembrane helix</keyword>
<evidence type="ECO:0000259" key="10">
    <source>
        <dbReference type="Pfam" id="PF00662"/>
    </source>
</evidence>
<feature type="transmembrane region" description="Helical" evidence="7">
    <location>
        <begin position="279"/>
        <end position="298"/>
    </location>
</feature>